<name>A0A8G1VH00_9EURO</name>
<keyword evidence="1" id="KW-0812">Transmembrane</keyword>
<organism evidence="2 3">
    <name type="scientific">Aspergillus piperis CBS 112811</name>
    <dbReference type="NCBI Taxonomy" id="1448313"/>
    <lineage>
        <taxon>Eukaryota</taxon>
        <taxon>Fungi</taxon>
        <taxon>Dikarya</taxon>
        <taxon>Ascomycota</taxon>
        <taxon>Pezizomycotina</taxon>
        <taxon>Eurotiomycetes</taxon>
        <taxon>Eurotiomycetidae</taxon>
        <taxon>Eurotiales</taxon>
        <taxon>Aspergillaceae</taxon>
        <taxon>Aspergillus</taxon>
        <taxon>Aspergillus subgen. Circumdati</taxon>
    </lineage>
</organism>
<keyword evidence="1" id="KW-0472">Membrane</keyword>
<dbReference type="RefSeq" id="XP_025510758.1">
    <property type="nucleotide sequence ID" value="XM_025654309.1"/>
</dbReference>
<feature type="transmembrane region" description="Helical" evidence="1">
    <location>
        <begin position="6"/>
        <end position="27"/>
    </location>
</feature>
<dbReference type="AlphaFoldDB" id="A0A8G1VH00"/>
<evidence type="ECO:0000313" key="2">
    <source>
        <dbReference type="EMBL" id="RAH52836.1"/>
    </source>
</evidence>
<keyword evidence="3" id="KW-1185">Reference proteome</keyword>
<gene>
    <name evidence="2" type="ORF">BO85DRAFT_174402</name>
</gene>
<reference evidence="2 3" key="1">
    <citation type="submission" date="2018-02" db="EMBL/GenBank/DDBJ databases">
        <title>The genomes of Aspergillus section Nigri reveals drivers in fungal speciation.</title>
        <authorList>
            <consortium name="DOE Joint Genome Institute"/>
            <person name="Vesth T.C."/>
            <person name="Nybo J."/>
            <person name="Theobald S."/>
            <person name="Brandl J."/>
            <person name="Frisvad J.C."/>
            <person name="Nielsen K.F."/>
            <person name="Lyhne E.K."/>
            <person name="Kogle M.E."/>
            <person name="Kuo A."/>
            <person name="Riley R."/>
            <person name="Clum A."/>
            <person name="Nolan M."/>
            <person name="Lipzen A."/>
            <person name="Salamov A."/>
            <person name="Henrissat B."/>
            <person name="Wiebenga A."/>
            <person name="De vries R.P."/>
            <person name="Grigoriev I.V."/>
            <person name="Mortensen U.H."/>
            <person name="Andersen M.R."/>
            <person name="Baker S.E."/>
        </authorList>
    </citation>
    <scope>NUCLEOTIDE SEQUENCE [LARGE SCALE GENOMIC DNA]</scope>
    <source>
        <strain evidence="2 3">CBS 112811</strain>
    </source>
</reference>
<dbReference type="EMBL" id="KZ825081">
    <property type="protein sequence ID" value="RAH52836.1"/>
    <property type="molecule type" value="Genomic_DNA"/>
</dbReference>
<keyword evidence="1" id="KW-1133">Transmembrane helix</keyword>
<evidence type="ECO:0000256" key="1">
    <source>
        <dbReference type="SAM" id="Phobius"/>
    </source>
</evidence>
<accession>A0A8G1VH00</accession>
<sequence length="58" mass="6967">MPRSVIYWSIECVIYYMNIGISLYFLCLRFPVYVEVILDHDLSHVCNHHQGMLSYQQK</sequence>
<dbReference type="Proteomes" id="UP000249526">
    <property type="component" value="Unassembled WGS sequence"/>
</dbReference>
<proteinExistence type="predicted"/>
<protein>
    <submittedName>
        <fullName evidence="2">Uncharacterized protein</fullName>
    </submittedName>
</protein>
<dbReference type="GeneID" id="37157711"/>
<evidence type="ECO:0000313" key="3">
    <source>
        <dbReference type="Proteomes" id="UP000249526"/>
    </source>
</evidence>